<protein>
    <submittedName>
        <fullName evidence="1">Aromatic amino acid lyase</fullName>
    </submittedName>
</protein>
<dbReference type="Gene3D" id="1.10.275.10">
    <property type="entry name" value="Fumarase/aspartase (N-terminal domain)"/>
    <property type="match status" value="1"/>
</dbReference>
<sequence length="213" mass="22116">MIELDGSLTVADVRAVACDDESVTLGASARERMASSRAVVDSLAASDEESVYGVNTGFGNLKDIPIERENLSRLQHNLLRSHHAATGPPMDRELTRAALLVRANALAVGVSGVGPELVDRLCTLLEEDVLPVVPAQGSADNACELANVGLVLAGEGDALVDGERRSGDAALDAAGLDRYEFEAKEALALVSGTSVVTAQTALAIADLRRLATA</sequence>
<proteinExistence type="predicted"/>
<dbReference type="SUPFAM" id="SSF48557">
    <property type="entry name" value="L-aspartase-like"/>
    <property type="match status" value="1"/>
</dbReference>
<evidence type="ECO:0000313" key="2">
    <source>
        <dbReference type="Proteomes" id="UP001596328"/>
    </source>
</evidence>
<dbReference type="Proteomes" id="UP001596328">
    <property type="component" value="Unassembled WGS sequence"/>
</dbReference>
<gene>
    <name evidence="1" type="ORF">ACFQE1_06415</name>
</gene>
<dbReference type="AlphaFoldDB" id="A0ABD5RZ17"/>
<name>A0ABD5RZ17_9EURY</name>
<evidence type="ECO:0000313" key="1">
    <source>
        <dbReference type="EMBL" id="MFC6724012.1"/>
    </source>
</evidence>
<accession>A0ABD5RZ17</accession>
<feature type="non-terminal residue" evidence="1">
    <location>
        <position position="213"/>
    </location>
</feature>
<comment type="caution">
    <text evidence="1">The sequence shown here is derived from an EMBL/GenBank/DDBJ whole genome shotgun (WGS) entry which is preliminary data.</text>
</comment>
<dbReference type="InterPro" id="IPR001106">
    <property type="entry name" value="Aromatic_Lyase"/>
</dbReference>
<dbReference type="InterPro" id="IPR008948">
    <property type="entry name" value="L-Aspartase-like"/>
</dbReference>
<keyword evidence="1" id="KW-0456">Lyase</keyword>
<dbReference type="Pfam" id="PF00221">
    <property type="entry name" value="Lyase_aromatic"/>
    <property type="match status" value="1"/>
</dbReference>
<organism evidence="1 2">
    <name type="scientific">Halobium palmae</name>
    <dbReference type="NCBI Taxonomy" id="1776492"/>
    <lineage>
        <taxon>Archaea</taxon>
        <taxon>Methanobacteriati</taxon>
        <taxon>Methanobacteriota</taxon>
        <taxon>Stenosarchaea group</taxon>
        <taxon>Halobacteria</taxon>
        <taxon>Halobacteriales</taxon>
        <taxon>Haloferacaceae</taxon>
        <taxon>Halobium</taxon>
    </lineage>
</organism>
<reference evidence="1 2" key="1">
    <citation type="journal article" date="2019" name="Int. J. Syst. Evol. Microbiol.">
        <title>The Global Catalogue of Microorganisms (GCM) 10K type strain sequencing project: providing services to taxonomists for standard genome sequencing and annotation.</title>
        <authorList>
            <consortium name="The Broad Institute Genomics Platform"/>
            <consortium name="The Broad Institute Genome Sequencing Center for Infectious Disease"/>
            <person name="Wu L."/>
            <person name="Ma J."/>
        </authorList>
    </citation>
    <scope>NUCLEOTIDE SEQUENCE [LARGE SCALE GENOMIC DNA]</scope>
    <source>
        <strain evidence="1 2">NBRC 111368</strain>
    </source>
</reference>
<dbReference type="InterPro" id="IPR024083">
    <property type="entry name" value="Fumarase/histidase_N"/>
</dbReference>
<dbReference type="PANTHER" id="PTHR10362">
    <property type="entry name" value="HISTIDINE AMMONIA-LYASE"/>
    <property type="match status" value="1"/>
</dbReference>
<dbReference type="GO" id="GO:0016829">
    <property type="term" value="F:lyase activity"/>
    <property type="evidence" value="ECO:0007669"/>
    <property type="project" value="UniProtKB-KW"/>
</dbReference>
<dbReference type="EMBL" id="JBHSWU010000085">
    <property type="protein sequence ID" value="MFC6724012.1"/>
    <property type="molecule type" value="Genomic_DNA"/>
</dbReference>
<keyword evidence="2" id="KW-1185">Reference proteome</keyword>